<proteinExistence type="inferred from homology"/>
<dbReference type="GO" id="GO:0016853">
    <property type="term" value="F:isomerase activity"/>
    <property type="evidence" value="ECO:0007669"/>
    <property type="project" value="UniProtKB-KW"/>
</dbReference>
<dbReference type="InterPro" id="IPR016066">
    <property type="entry name" value="A-D-PHexomutase_CS"/>
</dbReference>
<sequence length="563" mass="63047">MEKFVLENYNKWLTSDYIDLKDREELENIKTNEKEIEDRFYTNLSFGTGGMRGVRGVGTNRINKYTIRKATQGLANYILEVAGDKGKEMGVAIAYDCRIGSEEYALNSALVLAGNGIKAYLFKSLRSTPELSFAVRELKCISGIVVTASHNPQEYNGYKVYWNDGCQIIEPQASGIVNSVNDVTSFDQIHIITKEEAIEKGLLEYISEDIDTDFIEAVKRQIIHHDIPGKEDFKIVYSPLHGTGGRPVKRVFNETGFKSVYIVAEQEQPDGNFPTCSYANPEDPAVFKLSIELAEKVGATICMANDPDADRIGVAVKDENGEWIYPNGNQIGLLLMNYILENKKDIPKNAAVVSTVVSTPMLDVVAKEKNVEIFRTLTGFKFIGEKIREFEEGKYDATFLMGFEESYGYLVGTHARDKDAVVSTLLIAEMAAYYNSISTSIPKELEKLYNKFGFYREGIIAVTKKGKDGVEAISKIMSNLRNNVTDSLIGKKVISKRDFSLGYNGLPKSDVIQFVLEDNTYITARPSGTEPKIKYYFCITEKTEASANEKLAKTMKEFEAFVD</sequence>
<dbReference type="SUPFAM" id="SSF55957">
    <property type="entry name" value="Phosphoglucomutase, C-terminal domain"/>
    <property type="match status" value="1"/>
</dbReference>
<evidence type="ECO:0000256" key="7">
    <source>
        <dbReference type="RuleBase" id="RU004326"/>
    </source>
</evidence>
<dbReference type="InterPro" id="IPR005844">
    <property type="entry name" value="A-D-PHexomutase_a/b/a-I"/>
</dbReference>
<dbReference type="InterPro" id="IPR005845">
    <property type="entry name" value="A-D-PHexomutase_a/b/a-II"/>
</dbReference>
<evidence type="ECO:0000313" key="11">
    <source>
        <dbReference type="EMBL" id="MDX8335819.1"/>
    </source>
</evidence>
<evidence type="ECO:0000259" key="10">
    <source>
        <dbReference type="Pfam" id="PF02880"/>
    </source>
</evidence>
<dbReference type="Pfam" id="PF02878">
    <property type="entry name" value="PGM_PMM_I"/>
    <property type="match status" value="1"/>
</dbReference>
<keyword evidence="4 7" id="KW-0479">Metal-binding</keyword>
<dbReference type="InterPro" id="IPR005841">
    <property type="entry name" value="Alpha-D-phosphohexomutase_SF"/>
</dbReference>
<evidence type="ECO:0000256" key="2">
    <source>
        <dbReference type="ARBA" id="ARBA00010231"/>
    </source>
</evidence>
<evidence type="ECO:0000313" key="12">
    <source>
        <dbReference type="Proteomes" id="UP001279681"/>
    </source>
</evidence>
<dbReference type="CDD" id="cd05799">
    <property type="entry name" value="PGM2"/>
    <property type="match status" value="1"/>
</dbReference>
<evidence type="ECO:0000259" key="9">
    <source>
        <dbReference type="Pfam" id="PF02879"/>
    </source>
</evidence>
<dbReference type="RefSeq" id="WP_320313222.1">
    <property type="nucleotide sequence ID" value="NZ_JAVIKH010000004.1"/>
</dbReference>
<gene>
    <name evidence="11" type="ORF">RFV38_04805</name>
</gene>
<accession>A0ABU4W8I6</accession>
<dbReference type="PANTHER" id="PTHR45745">
    <property type="entry name" value="PHOSPHOMANNOMUTASE 45A"/>
    <property type="match status" value="1"/>
</dbReference>
<keyword evidence="5 7" id="KW-0460">Magnesium</keyword>
<protein>
    <submittedName>
        <fullName evidence="11">Phospho-sugar mutase</fullName>
        <ecNumber evidence="11">5.4.2.-</ecNumber>
    </submittedName>
</protein>
<dbReference type="InterPro" id="IPR005846">
    <property type="entry name" value="A-D-PHexomutase_a/b/a-III"/>
</dbReference>
<dbReference type="Gene3D" id="3.30.310.50">
    <property type="entry name" value="Alpha-D-phosphohexomutase, C-terminal domain"/>
    <property type="match status" value="1"/>
</dbReference>
<dbReference type="InterPro" id="IPR016055">
    <property type="entry name" value="A-D-PHexomutase_a/b/a-I/II/III"/>
</dbReference>
<keyword evidence="12" id="KW-1185">Reference proteome</keyword>
<dbReference type="PROSITE" id="PS00710">
    <property type="entry name" value="PGM_PMM"/>
    <property type="match status" value="1"/>
</dbReference>
<evidence type="ECO:0000256" key="1">
    <source>
        <dbReference type="ARBA" id="ARBA00001946"/>
    </source>
</evidence>
<name>A0ABU4W8I6_9FUSO</name>
<reference evidence="12" key="1">
    <citation type="submission" date="2023-07" db="EMBL/GenBank/DDBJ databases">
        <authorList>
            <person name="Colorado M.A."/>
            <person name="Villamil L.M."/>
            <person name="Melo J.F."/>
            <person name="Rodriguez J.A."/>
            <person name="Ruiz R.Y."/>
        </authorList>
    </citation>
    <scope>NUCLEOTIDE SEQUENCE [LARGE SCALE GENOMIC DNA]</scope>
    <source>
        <strain evidence="12">C33</strain>
    </source>
</reference>
<keyword evidence="6 11" id="KW-0413">Isomerase</keyword>
<dbReference type="SUPFAM" id="SSF53738">
    <property type="entry name" value="Phosphoglucomutase, first 3 domains"/>
    <property type="match status" value="3"/>
</dbReference>
<feature type="domain" description="Alpha-D-phosphohexomutase alpha/beta/alpha" evidence="10">
    <location>
        <begin position="327"/>
        <end position="439"/>
    </location>
</feature>
<evidence type="ECO:0000256" key="4">
    <source>
        <dbReference type="ARBA" id="ARBA00022723"/>
    </source>
</evidence>
<evidence type="ECO:0000256" key="6">
    <source>
        <dbReference type="ARBA" id="ARBA00023235"/>
    </source>
</evidence>
<evidence type="ECO:0000256" key="5">
    <source>
        <dbReference type="ARBA" id="ARBA00022842"/>
    </source>
</evidence>
<comment type="cofactor">
    <cofactor evidence="1">
        <name>Mg(2+)</name>
        <dbReference type="ChEBI" id="CHEBI:18420"/>
    </cofactor>
</comment>
<keyword evidence="3" id="KW-0597">Phosphoprotein</keyword>
<dbReference type="PRINTS" id="PR00509">
    <property type="entry name" value="PGMPMM"/>
</dbReference>
<dbReference type="Proteomes" id="UP001279681">
    <property type="component" value="Unassembled WGS sequence"/>
</dbReference>
<evidence type="ECO:0000259" key="8">
    <source>
        <dbReference type="Pfam" id="PF02878"/>
    </source>
</evidence>
<organism evidence="11 12">
    <name type="scientific">Candidatus Cetobacterium colombiensis</name>
    <dbReference type="NCBI Taxonomy" id="3073100"/>
    <lineage>
        <taxon>Bacteria</taxon>
        <taxon>Fusobacteriati</taxon>
        <taxon>Fusobacteriota</taxon>
        <taxon>Fusobacteriia</taxon>
        <taxon>Fusobacteriales</taxon>
        <taxon>Fusobacteriaceae</taxon>
        <taxon>Cetobacterium</taxon>
    </lineage>
</organism>
<dbReference type="Pfam" id="PF02880">
    <property type="entry name" value="PGM_PMM_III"/>
    <property type="match status" value="1"/>
</dbReference>
<feature type="domain" description="Alpha-D-phosphohexomutase alpha/beta/alpha" evidence="8">
    <location>
        <begin position="45"/>
        <end position="183"/>
    </location>
</feature>
<dbReference type="EC" id="5.4.2.-" evidence="11"/>
<comment type="similarity">
    <text evidence="2 7">Belongs to the phosphohexose mutase family.</text>
</comment>
<dbReference type="PANTHER" id="PTHR45745:SF1">
    <property type="entry name" value="PHOSPHOGLUCOMUTASE 2B-RELATED"/>
    <property type="match status" value="1"/>
</dbReference>
<dbReference type="Gene3D" id="3.40.120.10">
    <property type="entry name" value="Alpha-D-Glucose-1,6-Bisphosphate, subunit A, domain 3"/>
    <property type="match status" value="3"/>
</dbReference>
<dbReference type="Pfam" id="PF02879">
    <property type="entry name" value="PGM_PMM_II"/>
    <property type="match status" value="1"/>
</dbReference>
<evidence type="ECO:0000256" key="3">
    <source>
        <dbReference type="ARBA" id="ARBA00022553"/>
    </source>
</evidence>
<comment type="caution">
    <text evidence="11">The sequence shown here is derived from an EMBL/GenBank/DDBJ whole genome shotgun (WGS) entry which is preliminary data.</text>
</comment>
<dbReference type="EMBL" id="JAVIKH010000004">
    <property type="protein sequence ID" value="MDX8335819.1"/>
    <property type="molecule type" value="Genomic_DNA"/>
</dbReference>
<dbReference type="InterPro" id="IPR036900">
    <property type="entry name" value="A-D-PHexomutase_C_sf"/>
</dbReference>
<feature type="domain" description="Alpha-D-phosphohexomutase alpha/beta/alpha" evidence="9">
    <location>
        <begin position="213"/>
        <end position="321"/>
    </location>
</feature>